<keyword evidence="4" id="KW-1185">Reference proteome</keyword>
<dbReference type="PANTHER" id="PTHR33164:SF106">
    <property type="entry name" value="TRANSCRIPTIONAL REGULATORY PROTEIN"/>
    <property type="match status" value="1"/>
</dbReference>
<reference evidence="3 4" key="1">
    <citation type="submission" date="2021-05" db="EMBL/GenBank/DDBJ databases">
        <title>Kineosporia and Streptomyces sp. nov. two new marine actinobacteria isolated from Coral.</title>
        <authorList>
            <person name="Buangrab K."/>
            <person name="Sutthacheep M."/>
            <person name="Yeemin T."/>
            <person name="Harunari E."/>
            <person name="Igarashi Y."/>
            <person name="Kanchanasin P."/>
            <person name="Tanasupawat S."/>
            <person name="Phongsopitanun W."/>
        </authorList>
    </citation>
    <scope>NUCLEOTIDE SEQUENCE [LARGE SCALE GENOMIC DNA]</scope>
    <source>
        <strain evidence="3 4">J2-2</strain>
    </source>
</reference>
<evidence type="ECO:0000256" key="1">
    <source>
        <dbReference type="SAM" id="MobiDB-lite"/>
    </source>
</evidence>
<proteinExistence type="predicted"/>
<name>A0ABS5TBM2_9ACTN</name>
<feature type="domain" description="HTH marR-type" evidence="2">
    <location>
        <begin position="17"/>
        <end position="160"/>
    </location>
</feature>
<dbReference type="InterPro" id="IPR000835">
    <property type="entry name" value="HTH_MarR-typ"/>
</dbReference>
<dbReference type="SUPFAM" id="SSF46785">
    <property type="entry name" value="Winged helix' DNA-binding domain"/>
    <property type="match status" value="1"/>
</dbReference>
<dbReference type="RefSeq" id="WP_214154771.1">
    <property type="nucleotide sequence ID" value="NZ_JAHBAY010000002.1"/>
</dbReference>
<accession>A0ABS5TBM2</accession>
<evidence type="ECO:0000313" key="4">
    <source>
        <dbReference type="Proteomes" id="UP001197247"/>
    </source>
</evidence>
<comment type="caution">
    <text evidence="3">The sequence shown here is derived from an EMBL/GenBank/DDBJ whole genome shotgun (WGS) entry which is preliminary data.</text>
</comment>
<dbReference type="InterPro" id="IPR036388">
    <property type="entry name" value="WH-like_DNA-bd_sf"/>
</dbReference>
<protein>
    <submittedName>
        <fullName evidence="3">MarR family transcriptional regulator</fullName>
    </submittedName>
</protein>
<gene>
    <name evidence="3" type="ORF">KIH74_06045</name>
</gene>
<feature type="region of interest" description="Disordered" evidence="1">
    <location>
        <begin position="164"/>
        <end position="183"/>
    </location>
</feature>
<dbReference type="PANTHER" id="PTHR33164">
    <property type="entry name" value="TRANSCRIPTIONAL REGULATOR, MARR FAMILY"/>
    <property type="match status" value="1"/>
</dbReference>
<dbReference type="SMART" id="SM00347">
    <property type="entry name" value="HTH_MARR"/>
    <property type="match status" value="1"/>
</dbReference>
<dbReference type="Gene3D" id="1.10.10.10">
    <property type="entry name" value="Winged helix-like DNA-binding domain superfamily/Winged helix DNA-binding domain"/>
    <property type="match status" value="1"/>
</dbReference>
<dbReference type="PROSITE" id="PS50995">
    <property type="entry name" value="HTH_MARR_2"/>
    <property type="match status" value="1"/>
</dbReference>
<dbReference type="Proteomes" id="UP001197247">
    <property type="component" value="Unassembled WGS sequence"/>
</dbReference>
<organism evidence="3 4">
    <name type="scientific">Kineosporia corallincola</name>
    <dbReference type="NCBI Taxonomy" id="2835133"/>
    <lineage>
        <taxon>Bacteria</taxon>
        <taxon>Bacillati</taxon>
        <taxon>Actinomycetota</taxon>
        <taxon>Actinomycetes</taxon>
        <taxon>Kineosporiales</taxon>
        <taxon>Kineosporiaceae</taxon>
        <taxon>Kineosporia</taxon>
    </lineage>
</organism>
<evidence type="ECO:0000313" key="3">
    <source>
        <dbReference type="EMBL" id="MBT0768477.1"/>
    </source>
</evidence>
<dbReference type="InterPro" id="IPR036390">
    <property type="entry name" value="WH_DNA-bd_sf"/>
</dbReference>
<dbReference type="EMBL" id="JAHBAY010000002">
    <property type="protein sequence ID" value="MBT0768477.1"/>
    <property type="molecule type" value="Genomic_DNA"/>
</dbReference>
<dbReference type="Pfam" id="PF12802">
    <property type="entry name" value="MarR_2"/>
    <property type="match status" value="1"/>
</dbReference>
<evidence type="ECO:0000259" key="2">
    <source>
        <dbReference type="PROSITE" id="PS50995"/>
    </source>
</evidence>
<sequence>MDDEVPPFPAVLEPGPRLDLLDRLRSYAGLYAEMARLTARRLSLHTTDVNALVEVLWAERTGEPLTPARLAERVGLTSGATNALVNRLETAGYVTRSREHTDRRQVTLRATPTARERTEQIYTRPAELFEATFARLDPATVRAMIGAMDLLTATLAQVNAEMAAPAGGKHNGGEQHHPTRGRT</sequence>
<dbReference type="InterPro" id="IPR039422">
    <property type="entry name" value="MarR/SlyA-like"/>
</dbReference>